<dbReference type="Proteomes" id="UP000256869">
    <property type="component" value="Unassembled WGS sequence"/>
</dbReference>
<name>A0A3D9IX37_9BACL</name>
<evidence type="ECO:0000256" key="2">
    <source>
        <dbReference type="ARBA" id="ARBA00022833"/>
    </source>
</evidence>
<dbReference type="InterPro" id="IPR011032">
    <property type="entry name" value="GroES-like_sf"/>
</dbReference>
<keyword evidence="2" id="KW-0862">Zinc</keyword>
<comment type="caution">
    <text evidence="5">The sequence shown here is derived from an EMBL/GenBank/DDBJ whole genome shotgun (WGS) entry which is preliminary data.</text>
</comment>
<dbReference type="InterPro" id="IPR013154">
    <property type="entry name" value="ADH-like_N"/>
</dbReference>
<dbReference type="InterPro" id="IPR036291">
    <property type="entry name" value="NAD(P)-bd_dom_sf"/>
</dbReference>
<evidence type="ECO:0000256" key="3">
    <source>
        <dbReference type="ARBA" id="ARBA00023002"/>
    </source>
</evidence>
<dbReference type="PANTHER" id="PTHR43401:SF2">
    <property type="entry name" value="L-THREONINE 3-DEHYDROGENASE"/>
    <property type="match status" value="1"/>
</dbReference>
<dbReference type="OrthoDB" id="9806940at2"/>
<accession>A0A3D9IX37</accession>
<dbReference type="Pfam" id="PF08240">
    <property type="entry name" value="ADH_N"/>
    <property type="match status" value="1"/>
</dbReference>
<dbReference type="RefSeq" id="WP_115991108.1">
    <property type="nucleotide sequence ID" value="NZ_QRDY01000001.1"/>
</dbReference>
<dbReference type="Gene3D" id="3.90.180.10">
    <property type="entry name" value="Medium-chain alcohol dehydrogenases, catalytic domain"/>
    <property type="match status" value="1"/>
</dbReference>
<dbReference type="AlphaFoldDB" id="A0A3D9IX37"/>
<dbReference type="Gene3D" id="3.40.50.720">
    <property type="entry name" value="NAD(P)-binding Rossmann-like Domain"/>
    <property type="match status" value="1"/>
</dbReference>
<dbReference type="SUPFAM" id="SSF51735">
    <property type="entry name" value="NAD(P)-binding Rossmann-fold domains"/>
    <property type="match status" value="1"/>
</dbReference>
<gene>
    <name evidence="5" type="ORF">DFP95_101665</name>
</gene>
<keyword evidence="3" id="KW-0560">Oxidoreductase</keyword>
<dbReference type="SUPFAM" id="SSF50129">
    <property type="entry name" value="GroES-like"/>
    <property type="match status" value="1"/>
</dbReference>
<protein>
    <submittedName>
        <fullName evidence="5">L-iditol 2-dehydrogenase/aryl-alcohol dehydrogenase</fullName>
    </submittedName>
</protein>
<organism evidence="5 6">
    <name type="scientific">Cohnella lupini</name>
    <dbReference type="NCBI Taxonomy" id="1294267"/>
    <lineage>
        <taxon>Bacteria</taxon>
        <taxon>Bacillati</taxon>
        <taxon>Bacillota</taxon>
        <taxon>Bacilli</taxon>
        <taxon>Bacillales</taxon>
        <taxon>Paenibacillaceae</taxon>
        <taxon>Cohnella</taxon>
    </lineage>
</organism>
<dbReference type="GO" id="GO:0016491">
    <property type="term" value="F:oxidoreductase activity"/>
    <property type="evidence" value="ECO:0007669"/>
    <property type="project" value="UniProtKB-KW"/>
</dbReference>
<evidence type="ECO:0000259" key="4">
    <source>
        <dbReference type="SMART" id="SM00829"/>
    </source>
</evidence>
<dbReference type="Pfam" id="PF00107">
    <property type="entry name" value="ADH_zinc_N"/>
    <property type="match status" value="1"/>
</dbReference>
<dbReference type="EMBL" id="QRDY01000001">
    <property type="protein sequence ID" value="RED66167.1"/>
    <property type="molecule type" value="Genomic_DNA"/>
</dbReference>
<evidence type="ECO:0000313" key="6">
    <source>
        <dbReference type="Proteomes" id="UP000256869"/>
    </source>
</evidence>
<dbReference type="GO" id="GO:0046872">
    <property type="term" value="F:metal ion binding"/>
    <property type="evidence" value="ECO:0007669"/>
    <property type="project" value="UniProtKB-KW"/>
</dbReference>
<sequence length="347" mass="37983">MKSLIVDAEGNLSVREISKPQYGEYQALVRMVSCGICRGTDTKLIHREFKGFVAYPAALGHEGVGRVVELGEKTRYLKKGDLVLLPFLEKETDGVFPGWGAFSELAVVADSRAMLEDGKGPGDPAFSEAYYAQQVLPADIDVVSAPMIVTFREVLSACHRFGFRPNASLIVYGAGPVGLSFLKFAKLLGLGPIIASVTSDAKVEEALTTGADYAFNSRSCDIVAEVRRICQGGVDFAVDAVGKTDIINQSMELLAPYGHIGVYGISPNTSMALDWSKAPYNWHLDFIQWPSKLEEAESYRQVMNWIELGVLNPREFVSSVFGFDRIQEAFEQAEQGSGLKKTIITFD</sequence>
<dbReference type="InterPro" id="IPR013149">
    <property type="entry name" value="ADH-like_C"/>
</dbReference>
<keyword evidence="1" id="KW-0479">Metal-binding</keyword>
<keyword evidence="6" id="KW-1185">Reference proteome</keyword>
<dbReference type="InterPro" id="IPR020843">
    <property type="entry name" value="ER"/>
</dbReference>
<evidence type="ECO:0000256" key="1">
    <source>
        <dbReference type="ARBA" id="ARBA00022723"/>
    </source>
</evidence>
<dbReference type="InterPro" id="IPR050129">
    <property type="entry name" value="Zn_alcohol_dh"/>
</dbReference>
<dbReference type="SMART" id="SM00829">
    <property type="entry name" value="PKS_ER"/>
    <property type="match status" value="1"/>
</dbReference>
<proteinExistence type="predicted"/>
<feature type="domain" description="Enoyl reductase (ER)" evidence="4">
    <location>
        <begin position="10"/>
        <end position="344"/>
    </location>
</feature>
<evidence type="ECO:0000313" key="5">
    <source>
        <dbReference type="EMBL" id="RED66167.1"/>
    </source>
</evidence>
<dbReference type="PANTHER" id="PTHR43401">
    <property type="entry name" value="L-THREONINE 3-DEHYDROGENASE"/>
    <property type="match status" value="1"/>
</dbReference>
<reference evidence="5 6" key="1">
    <citation type="submission" date="2018-07" db="EMBL/GenBank/DDBJ databases">
        <title>Genomic Encyclopedia of Type Strains, Phase III (KMG-III): the genomes of soil and plant-associated and newly described type strains.</title>
        <authorList>
            <person name="Whitman W."/>
        </authorList>
    </citation>
    <scope>NUCLEOTIDE SEQUENCE [LARGE SCALE GENOMIC DNA]</scope>
    <source>
        <strain evidence="5 6">CECT 8236</strain>
    </source>
</reference>